<dbReference type="Proteomes" id="UP001312865">
    <property type="component" value="Unassembled WGS sequence"/>
</dbReference>
<keyword evidence="1" id="KW-0479">Metal-binding</keyword>
<gene>
    <name evidence="1" type="ORF">WAK64_09375</name>
</gene>
<dbReference type="GO" id="GO:0008270">
    <property type="term" value="F:zinc ion binding"/>
    <property type="evidence" value="ECO:0007669"/>
    <property type="project" value="UniProtKB-KW"/>
</dbReference>
<dbReference type="EMBL" id="JBBAXC010000006">
    <property type="protein sequence ID" value="MEI5907267.1"/>
    <property type="molecule type" value="Genomic_DNA"/>
</dbReference>
<name>A0ABU8HDB9_9BACI</name>
<dbReference type="RefSeq" id="WP_336586702.1">
    <property type="nucleotide sequence ID" value="NZ_JBBAXC010000006.1"/>
</dbReference>
<keyword evidence="1" id="KW-0863">Zinc-finger</keyword>
<dbReference type="Pfam" id="PF10782">
    <property type="entry name" value="zf-C2HCIx2C"/>
    <property type="match status" value="1"/>
</dbReference>
<comment type="caution">
    <text evidence="1">The sequence shown here is derived from an EMBL/GenBank/DDBJ whole genome shotgun (WGS) entry which is preliminary data.</text>
</comment>
<evidence type="ECO:0000313" key="2">
    <source>
        <dbReference type="Proteomes" id="UP001312865"/>
    </source>
</evidence>
<sequence>MNRKLVFSKIDQLTECYCEGCWLKHHFRKENGKNAAHQFCIQQCTVGEKLKELGAELTNRERG</sequence>
<protein>
    <submittedName>
        <fullName evidence="1">Zinc-finger domain-containing protein</fullName>
    </submittedName>
</protein>
<evidence type="ECO:0000313" key="1">
    <source>
        <dbReference type="EMBL" id="MEI5907267.1"/>
    </source>
</evidence>
<reference evidence="1 2" key="1">
    <citation type="journal article" date="2018" name="J. Microbiol.">
        <title>Bacillus spongiae sp. nov., isolated from sponge of Jeju Island.</title>
        <authorList>
            <person name="Lee G.E."/>
            <person name="Im W.T."/>
            <person name="Park J.S."/>
        </authorList>
    </citation>
    <scope>NUCLEOTIDE SEQUENCE [LARGE SCALE GENOMIC DNA]</scope>
    <source>
        <strain evidence="1 2">135PIL107-10</strain>
    </source>
</reference>
<keyword evidence="2" id="KW-1185">Reference proteome</keyword>
<organism evidence="1 2">
    <name type="scientific">Bacillus spongiae</name>
    <dbReference type="NCBI Taxonomy" id="2683610"/>
    <lineage>
        <taxon>Bacteria</taxon>
        <taxon>Bacillati</taxon>
        <taxon>Bacillota</taxon>
        <taxon>Bacilli</taxon>
        <taxon>Bacillales</taxon>
        <taxon>Bacillaceae</taxon>
        <taxon>Bacillus</taxon>
    </lineage>
</organism>
<dbReference type="InterPro" id="IPR019718">
    <property type="entry name" value="DUF2602"/>
</dbReference>
<accession>A0ABU8HDB9</accession>
<keyword evidence="1" id="KW-0862">Zinc</keyword>
<proteinExistence type="predicted"/>